<comment type="caution">
    <text evidence="4">The sequence shown here is derived from an EMBL/GenBank/DDBJ whole genome shotgun (WGS) entry which is preliminary data.</text>
</comment>
<dbReference type="EMBL" id="JAGDFM010000131">
    <property type="protein sequence ID" value="KAG7385045.1"/>
    <property type="molecule type" value="Genomic_DNA"/>
</dbReference>
<accession>A0A8T1VUN1</accession>
<dbReference type="GO" id="GO:0032259">
    <property type="term" value="P:methylation"/>
    <property type="evidence" value="ECO:0007669"/>
    <property type="project" value="UniProtKB-KW"/>
</dbReference>
<name>A0A8T1VUN1_9STRA</name>
<evidence type="ECO:0000256" key="1">
    <source>
        <dbReference type="ARBA" id="ARBA00022603"/>
    </source>
</evidence>
<organism evidence="4 5">
    <name type="scientific">Phytophthora pseudosyringae</name>
    <dbReference type="NCBI Taxonomy" id="221518"/>
    <lineage>
        <taxon>Eukaryota</taxon>
        <taxon>Sar</taxon>
        <taxon>Stramenopiles</taxon>
        <taxon>Oomycota</taxon>
        <taxon>Peronosporomycetes</taxon>
        <taxon>Peronosporales</taxon>
        <taxon>Peronosporaceae</taxon>
        <taxon>Phytophthora</taxon>
    </lineage>
</organism>
<dbReference type="OrthoDB" id="66144at2759"/>
<protein>
    <recommendedName>
        <fullName evidence="3">Methyltransferase domain-containing protein</fullName>
    </recommendedName>
</protein>
<dbReference type="Pfam" id="PF13649">
    <property type="entry name" value="Methyltransf_25"/>
    <property type="match status" value="1"/>
</dbReference>
<evidence type="ECO:0000256" key="2">
    <source>
        <dbReference type="ARBA" id="ARBA00022679"/>
    </source>
</evidence>
<dbReference type="PANTHER" id="PTHR43861">
    <property type="entry name" value="TRANS-ACONITATE 2-METHYLTRANSFERASE-RELATED"/>
    <property type="match status" value="1"/>
</dbReference>
<dbReference type="PANTHER" id="PTHR43861:SF1">
    <property type="entry name" value="TRANS-ACONITATE 2-METHYLTRANSFERASE"/>
    <property type="match status" value="1"/>
</dbReference>
<reference evidence="4" key="1">
    <citation type="submission" date="2021-02" db="EMBL/GenBank/DDBJ databases">
        <authorList>
            <person name="Palmer J.M."/>
        </authorList>
    </citation>
    <scope>NUCLEOTIDE SEQUENCE</scope>
    <source>
        <strain evidence="4">SCRP734</strain>
    </source>
</reference>
<feature type="domain" description="Methyltransferase" evidence="3">
    <location>
        <begin position="48"/>
        <end position="147"/>
    </location>
</feature>
<evidence type="ECO:0000313" key="5">
    <source>
        <dbReference type="Proteomes" id="UP000694044"/>
    </source>
</evidence>
<keyword evidence="1" id="KW-0489">Methyltransferase</keyword>
<evidence type="ECO:0000259" key="3">
    <source>
        <dbReference type="Pfam" id="PF13649"/>
    </source>
</evidence>
<dbReference type="GO" id="GO:0008168">
    <property type="term" value="F:methyltransferase activity"/>
    <property type="evidence" value="ECO:0007669"/>
    <property type="project" value="UniProtKB-KW"/>
</dbReference>
<dbReference type="AlphaFoldDB" id="A0A8T1VUN1"/>
<dbReference type="CDD" id="cd02440">
    <property type="entry name" value="AdoMet_MTases"/>
    <property type="match status" value="1"/>
</dbReference>
<dbReference type="Proteomes" id="UP000694044">
    <property type="component" value="Unassembled WGS sequence"/>
</dbReference>
<dbReference type="InterPro" id="IPR041698">
    <property type="entry name" value="Methyltransf_25"/>
</dbReference>
<gene>
    <name evidence="4" type="ORF">PHYPSEUDO_001981</name>
</gene>
<sequence>MAQRAAQTWQPLKYLKFERVRLRPALELLQRVPALPSAASNDDGAVEIMDLGAGTGNMAPSFFKRWPKAHVTFVDSSASMLERAKQEHSANDSVKSDQCTYVEADFESFQPEKPVDLIFSNAALHWVSSERHKQLMPRLFSLLKPGGTLAFQIPDTRLQPSHLLIGEAAKQVGHSDQVAHVRWVTCERDPGFYYELFKSVDKDVELDMWATMYAQVLEGDNPVADFVGSTGIRPFMEALGDLSTAATEFEHKYRELIAAAYAKQSDGRTIFNLKRFFVVATKASAVNELDWDTVEAGLLPEDGSQPTEVEVCRASVEDWDQFVKEESEVVVTRTMAWRDGKILVVGLNGVVHECLNALLGQEVGSATGTGYHHLTPCESTEYVKDLGSLPPVRTLESGSSFGPSLLIGASLPEGLQNFAEFHTFEAEVGVSRRWEDLDRRADAWRQYPGVVYILSIRVSPNFSIRQCRLDTVVNNQPPLPDGFNDPLVINLCHVVEDARRQCGRVD</sequence>
<keyword evidence="5" id="KW-1185">Reference proteome</keyword>
<evidence type="ECO:0000313" key="4">
    <source>
        <dbReference type="EMBL" id="KAG7385045.1"/>
    </source>
</evidence>
<proteinExistence type="predicted"/>
<keyword evidence="2" id="KW-0808">Transferase</keyword>